<proteinExistence type="inferred from homology"/>
<dbReference type="EC" id="4.2.1.8" evidence="5 9"/>
<evidence type="ECO:0000256" key="6">
    <source>
        <dbReference type="ARBA" id="ARBA00023004"/>
    </source>
</evidence>
<gene>
    <name evidence="9 10" type="primary">uxuA</name>
    <name evidence="10" type="ORF">J6I44_06840</name>
</gene>
<organism evidence="10 11">
    <name type="scientific">Fodinibius salsisoli</name>
    <dbReference type="NCBI Taxonomy" id="2820877"/>
    <lineage>
        <taxon>Bacteria</taxon>
        <taxon>Pseudomonadati</taxon>
        <taxon>Balneolota</taxon>
        <taxon>Balneolia</taxon>
        <taxon>Balneolales</taxon>
        <taxon>Balneolaceae</taxon>
        <taxon>Fodinibius</taxon>
    </lineage>
</organism>
<dbReference type="GO" id="GO:0008927">
    <property type="term" value="F:mannonate dehydratase activity"/>
    <property type="evidence" value="ECO:0007669"/>
    <property type="project" value="UniProtKB-EC"/>
</dbReference>
<dbReference type="NCBIfam" id="NF003027">
    <property type="entry name" value="PRK03906.1"/>
    <property type="match status" value="1"/>
</dbReference>
<dbReference type="Proteomes" id="UP001207918">
    <property type="component" value="Unassembled WGS sequence"/>
</dbReference>
<comment type="cofactor">
    <cofactor evidence="9">
        <name>Fe(2+)</name>
        <dbReference type="ChEBI" id="CHEBI:29033"/>
    </cofactor>
    <cofactor evidence="9">
        <name>Mn(2+)</name>
        <dbReference type="ChEBI" id="CHEBI:29035"/>
    </cofactor>
</comment>
<dbReference type="HAMAP" id="MF_00106">
    <property type="entry name" value="UxuA"/>
    <property type="match status" value="1"/>
</dbReference>
<comment type="similarity">
    <text evidence="4 9">Belongs to the mannonate dehydratase family.</text>
</comment>
<dbReference type="EMBL" id="JAGGJA010000004">
    <property type="protein sequence ID" value="MCW9706564.1"/>
    <property type="molecule type" value="Genomic_DNA"/>
</dbReference>
<evidence type="ECO:0000256" key="7">
    <source>
        <dbReference type="ARBA" id="ARBA00023211"/>
    </source>
</evidence>
<dbReference type="PIRSF" id="PIRSF016049">
    <property type="entry name" value="Man_dehyd"/>
    <property type="match status" value="1"/>
</dbReference>
<evidence type="ECO:0000256" key="9">
    <source>
        <dbReference type="HAMAP-Rule" id="MF_00106"/>
    </source>
</evidence>
<comment type="catalytic activity">
    <reaction evidence="1 9">
        <text>D-mannonate = 2-dehydro-3-deoxy-D-gluconate + H2O</text>
        <dbReference type="Rhea" id="RHEA:20097"/>
        <dbReference type="ChEBI" id="CHEBI:15377"/>
        <dbReference type="ChEBI" id="CHEBI:17767"/>
        <dbReference type="ChEBI" id="CHEBI:57990"/>
        <dbReference type="EC" id="4.2.1.8"/>
    </reaction>
</comment>
<evidence type="ECO:0000256" key="5">
    <source>
        <dbReference type="ARBA" id="ARBA00012927"/>
    </source>
</evidence>
<comment type="pathway">
    <text evidence="3 9">Carbohydrate metabolism; pentose and glucuronate interconversion.</text>
</comment>
<comment type="caution">
    <text evidence="10">The sequence shown here is derived from an EMBL/GenBank/DDBJ whole genome shotgun (WGS) entry which is preliminary data.</text>
</comment>
<evidence type="ECO:0000256" key="3">
    <source>
        <dbReference type="ARBA" id="ARBA00004892"/>
    </source>
</evidence>
<evidence type="ECO:0000256" key="1">
    <source>
        <dbReference type="ARBA" id="ARBA00001794"/>
    </source>
</evidence>
<evidence type="ECO:0000256" key="8">
    <source>
        <dbReference type="ARBA" id="ARBA00023239"/>
    </source>
</evidence>
<evidence type="ECO:0000313" key="11">
    <source>
        <dbReference type="Proteomes" id="UP001207918"/>
    </source>
</evidence>
<keyword evidence="8 9" id="KW-0456">Lyase</keyword>
<dbReference type="InterPro" id="IPR004628">
    <property type="entry name" value="Man_deHydtase"/>
</dbReference>
<name>A0ABT3PKU4_9BACT</name>
<protein>
    <recommendedName>
        <fullName evidence="5 9">Mannonate dehydratase</fullName>
        <ecNumber evidence="5 9">4.2.1.8</ecNumber>
    </recommendedName>
    <alternativeName>
        <fullName evidence="9">D-mannonate hydro-lyase</fullName>
    </alternativeName>
</protein>
<dbReference type="SUPFAM" id="SSF51658">
    <property type="entry name" value="Xylose isomerase-like"/>
    <property type="match status" value="1"/>
</dbReference>
<dbReference type="Pfam" id="PF03786">
    <property type="entry name" value="UxuA"/>
    <property type="match status" value="1"/>
</dbReference>
<dbReference type="Gene3D" id="3.20.20.150">
    <property type="entry name" value="Divalent-metal-dependent TIM barrel enzymes"/>
    <property type="match status" value="1"/>
</dbReference>
<dbReference type="NCBIfam" id="TIGR00695">
    <property type="entry name" value="uxuA"/>
    <property type="match status" value="1"/>
</dbReference>
<dbReference type="InterPro" id="IPR036237">
    <property type="entry name" value="Xyl_isomerase-like_sf"/>
</dbReference>
<dbReference type="PANTHER" id="PTHR30387:SF2">
    <property type="entry name" value="MANNONATE DEHYDRATASE"/>
    <property type="match status" value="1"/>
</dbReference>
<reference evidence="10 11" key="1">
    <citation type="submission" date="2021-03" db="EMBL/GenBank/DDBJ databases">
        <title>Aliifodinibius sp. nov., a new bacterium isolated from saline soil.</title>
        <authorList>
            <person name="Galisteo C."/>
            <person name="De La Haba R."/>
            <person name="Sanchez-Porro C."/>
            <person name="Ventosa A."/>
        </authorList>
    </citation>
    <scope>NUCLEOTIDE SEQUENCE [LARGE SCALE GENOMIC DNA]</scope>
    <source>
        <strain evidence="10 11">1BSP15-2V2</strain>
    </source>
</reference>
<keyword evidence="7 9" id="KW-0464">Manganese</keyword>
<keyword evidence="6 9" id="KW-0408">Iron</keyword>
<sequence length="396" mass="45234">MTMHFEQTWRWFGSYDTIPLSDIKQTGATGIVSALHHIPHGEVWPVKDIKERKQQIEEAGLQWSVVESIPVHEDIKRQTGEYKTYIENYKQSIRNLAECDIHTVCYNFMPLTDWTRTDLNHPLDDGSTALRFDMTAFAAFELFILKRKGAEDLYSADQQSRAKDYFDSLSEDEIAELTDTILLGLPGDEKMTLKKFQAQLDSYQDIDEQKLRSHLHYFLEEIIPVAEEHKVRMAIHPDDPPFSLFGLPRIVSTEEDASSLLQAVDSPYNGLTFCTGSYGGRADNDLAGMIKRLGHRINFIHLRSVKRDDDGSFQEARHLEGDAGMYHVMRALIEEQERRQANGREDLAIPMRPDHGHRLLDDLSRESYPGYSGLGRLRGLAELRGLELGIRGTLSP</sequence>
<evidence type="ECO:0000313" key="10">
    <source>
        <dbReference type="EMBL" id="MCW9706564.1"/>
    </source>
</evidence>
<comment type="function">
    <text evidence="2 9">Catalyzes the dehydration of D-mannonate.</text>
</comment>
<keyword evidence="11" id="KW-1185">Reference proteome</keyword>
<accession>A0ABT3PKU4</accession>
<evidence type="ECO:0000256" key="4">
    <source>
        <dbReference type="ARBA" id="ARBA00007389"/>
    </source>
</evidence>
<dbReference type="PANTHER" id="PTHR30387">
    <property type="entry name" value="MANNONATE DEHYDRATASE"/>
    <property type="match status" value="1"/>
</dbReference>
<evidence type="ECO:0000256" key="2">
    <source>
        <dbReference type="ARBA" id="ARBA00002713"/>
    </source>
</evidence>